<dbReference type="Gene3D" id="3.40.1620.10">
    <property type="entry name" value="YefM-like domain"/>
    <property type="match status" value="1"/>
</dbReference>
<reference evidence="3 4" key="1">
    <citation type="submission" date="2019-11" db="EMBL/GenBank/DDBJ databases">
        <title>Acidiferrimicrobium australis gen. nov., sp. nov., an acidophilic and obligately heterotrophic, member of the Actinobacteria that catalyses dissimilatory oxido- reduction of iron isolated from metal-rich acidic water in Chile.</title>
        <authorList>
            <person name="Gonzalez D."/>
            <person name="Huber K."/>
            <person name="Hedrich S."/>
            <person name="Rojas-Villalobos C."/>
            <person name="Quatrini R."/>
            <person name="Dinamarca M.A."/>
            <person name="Schwarz A."/>
            <person name="Canales C."/>
            <person name="Nancucheo I."/>
        </authorList>
    </citation>
    <scope>NUCLEOTIDE SEQUENCE [LARGE SCALE GENOMIC DNA]</scope>
    <source>
        <strain evidence="3 4">USS-CCA1</strain>
    </source>
</reference>
<keyword evidence="4" id="KW-1185">Reference proteome</keyword>
<sequence length="54" mass="5770">MKDRLPEHGAGVERTHDRVMITRHGRAAAVLISIDDLAALEAARLHPHVGPGGP</sequence>
<proteinExistence type="inferred from homology"/>
<dbReference type="Pfam" id="PF02604">
    <property type="entry name" value="PhdYeFM_antitox"/>
    <property type="match status" value="1"/>
</dbReference>
<evidence type="ECO:0000313" key="4">
    <source>
        <dbReference type="Proteomes" id="UP000437736"/>
    </source>
</evidence>
<name>A0ABW9QUB2_9ACTN</name>
<accession>A0ABW9QUB2</accession>
<evidence type="ECO:0000256" key="2">
    <source>
        <dbReference type="RuleBase" id="RU362080"/>
    </source>
</evidence>
<evidence type="ECO:0000256" key="1">
    <source>
        <dbReference type="ARBA" id="ARBA00009981"/>
    </source>
</evidence>
<dbReference type="SUPFAM" id="SSF143120">
    <property type="entry name" value="YefM-like"/>
    <property type="match status" value="1"/>
</dbReference>
<dbReference type="InterPro" id="IPR036165">
    <property type="entry name" value="YefM-like_sf"/>
</dbReference>
<protein>
    <recommendedName>
        <fullName evidence="2">Antitoxin</fullName>
    </recommendedName>
</protein>
<comment type="similarity">
    <text evidence="1 2">Belongs to the phD/YefM antitoxin family.</text>
</comment>
<organism evidence="3 4">
    <name type="scientific">Acidiferrimicrobium australe</name>
    <dbReference type="NCBI Taxonomy" id="2664430"/>
    <lineage>
        <taxon>Bacteria</taxon>
        <taxon>Bacillati</taxon>
        <taxon>Actinomycetota</taxon>
        <taxon>Acidimicrobiia</taxon>
        <taxon>Acidimicrobiales</taxon>
        <taxon>Acidimicrobiaceae</taxon>
        <taxon>Acidiferrimicrobium</taxon>
    </lineage>
</organism>
<gene>
    <name evidence="3" type="ORF">GHK86_12060</name>
</gene>
<comment type="caution">
    <text evidence="3">The sequence shown here is derived from an EMBL/GenBank/DDBJ whole genome shotgun (WGS) entry which is preliminary data.</text>
</comment>
<dbReference type="NCBIfam" id="TIGR01552">
    <property type="entry name" value="phd_fam"/>
    <property type="match status" value="1"/>
</dbReference>
<evidence type="ECO:0000313" key="3">
    <source>
        <dbReference type="EMBL" id="MST33450.1"/>
    </source>
</evidence>
<dbReference type="Proteomes" id="UP000437736">
    <property type="component" value="Unassembled WGS sequence"/>
</dbReference>
<dbReference type="InterPro" id="IPR006442">
    <property type="entry name" value="Antitoxin_Phd/YefM"/>
</dbReference>
<dbReference type="EMBL" id="WJHE01000599">
    <property type="protein sequence ID" value="MST33450.1"/>
    <property type="molecule type" value="Genomic_DNA"/>
</dbReference>
<comment type="function">
    <text evidence="2">Antitoxin component of a type II toxin-antitoxin (TA) system.</text>
</comment>